<sequence length="84" mass="9137">MLSAVKKIGNSAGVIIPKPLLAEVGVEAGDSVELRVEAGRIVIERVTNLPRKGWAEDAKRLAAAEDDPLEWPEFGNEEDATLKW</sequence>
<dbReference type="SUPFAM" id="SSF89447">
    <property type="entry name" value="AbrB/MazE/MraZ-like"/>
    <property type="match status" value="1"/>
</dbReference>
<organism evidence="3 4">
    <name type="scientific">Rhizobium giardinii</name>
    <dbReference type="NCBI Taxonomy" id="56731"/>
    <lineage>
        <taxon>Bacteria</taxon>
        <taxon>Pseudomonadati</taxon>
        <taxon>Pseudomonadota</taxon>
        <taxon>Alphaproteobacteria</taxon>
        <taxon>Hyphomicrobiales</taxon>
        <taxon>Rhizobiaceae</taxon>
        <taxon>Rhizobium/Agrobacterium group</taxon>
        <taxon>Rhizobium</taxon>
    </lineage>
</organism>
<proteinExistence type="predicted"/>
<dbReference type="Proteomes" id="UP000585507">
    <property type="component" value="Unassembled WGS sequence"/>
</dbReference>
<dbReference type="InterPro" id="IPR037914">
    <property type="entry name" value="SpoVT-AbrB_sf"/>
</dbReference>
<protein>
    <submittedName>
        <fullName evidence="3">Antitoxin MazE</fullName>
    </submittedName>
</protein>
<gene>
    <name evidence="3" type="ORF">GGD55_004691</name>
</gene>
<dbReference type="Pfam" id="PF04014">
    <property type="entry name" value="MazE_antitoxin"/>
    <property type="match status" value="1"/>
</dbReference>
<dbReference type="AlphaFoldDB" id="A0A7W8UEM5"/>
<dbReference type="SMART" id="SM00966">
    <property type="entry name" value="SpoVT_AbrB"/>
    <property type="match status" value="1"/>
</dbReference>
<dbReference type="PROSITE" id="PS51740">
    <property type="entry name" value="SPOVT_ABRB"/>
    <property type="match status" value="1"/>
</dbReference>
<dbReference type="RefSeq" id="WP_018329758.1">
    <property type="nucleotide sequence ID" value="NZ_JACHBK010000011.1"/>
</dbReference>
<dbReference type="InterPro" id="IPR007159">
    <property type="entry name" value="SpoVT-AbrB_dom"/>
</dbReference>
<reference evidence="3 4" key="1">
    <citation type="submission" date="2020-08" db="EMBL/GenBank/DDBJ databases">
        <title>Genomic Encyclopedia of Type Strains, Phase IV (KMG-V): Genome sequencing to study the core and pangenomes of soil and plant-associated prokaryotes.</title>
        <authorList>
            <person name="Whitman W."/>
        </authorList>
    </citation>
    <scope>NUCLEOTIDE SEQUENCE [LARGE SCALE GENOMIC DNA]</scope>
    <source>
        <strain evidence="3 4">SEMIA 4084</strain>
    </source>
</reference>
<keyword evidence="1" id="KW-0238">DNA-binding</keyword>
<name>A0A7W8UEM5_9HYPH</name>
<evidence type="ECO:0000256" key="1">
    <source>
        <dbReference type="PROSITE-ProRule" id="PRU01076"/>
    </source>
</evidence>
<comment type="caution">
    <text evidence="3">The sequence shown here is derived from an EMBL/GenBank/DDBJ whole genome shotgun (WGS) entry which is preliminary data.</text>
</comment>
<evidence type="ECO:0000313" key="4">
    <source>
        <dbReference type="Proteomes" id="UP000585507"/>
    </source>
</evidence>
<feature type="domain" description="SpoVT-AbrB" evidence="2">
    <location>
        <begin position="3"/>
        <end position="48"/>
    </location>
</feature>
<dbReference type="EMBL" id="JACHBK010000011">
    <property type="protein sequence ID" value="MBB5537970.1"/>
    <property type="molecule type" value="Genomic_DNA"/>
</dbReference>
<dbReference type="GO" id="GO:0003677">
    <property type="term" value="F:DNA binding"/>
    <property type="evidence" value="ECO:0007669"/>
    <property type="project" value="UniProtKB-UniRule"/>
</dbReference>
<dbReference type="Gene3D" id="2.10.260.10">
    <property type="match status" value="1"/>
</dbReference>
<evidence type="ECO:0000313" key="3">
    <source>
        <dbReference type="EMBL" id="MBB5537970.1"/>
    </source>
</evidence>
<keyword evidence="4" id="KW-1185">Reference proteome</keyword>
<accession>A0A7W8UEM5</accession>
<evidence type="ECO:0000259" key="2">
    <source>
        <dbReference type="PROSITE" id="PS51740"/>
    </source>
</evidence>